<keyword evidence="5" id="KW-0456">Lyase</keyword>
<evidence type="ECO:0000256" key="6">
    <source>
        <dbReference type="SAM" id="SignalP"/>
    </source>
</evidence>
<evidence type="ECO:0000256" key="5">
    <source>
        <dbReference type="ARBA" id="ARBA00023239"/>
    </source>
</evidence>
<keyword evidence="8" id="KW-1185">Reference proteome</keyword>
<comment type="caution">
    <text evidence="7">The sequence shown here is derived from an EMBL/GenBank/DDBJ whole genome shotgun (WGS) entry which is preliminary data.</text>
</comment>
<dbReference type="GO" id="GO:0016829">
    <property type="term" value="F:lyase activity"/>
    <property type="evidence" value="ECO:0007669"/>
    <property type="project" value="UniProtKB-KW"/>
</dbReference>
<dbReference type="EMBL" id="WIUZ02000002">
    <property type="protein sequence ID" value="KAF9790604.1"/>
    <property type="molecule type" value="Genomic_DNA"/>
</dbReference>
<reference evidence="7" key="1">
    <citation type="journal article" date="2020" name="Nat. Commun.">
        <title>Large-scale genome sequencing of mycorrhizal fungi provides insights into the early evolution of symbiotic traits.</title>
        <authorList>
            <person name="Miyauchi S."/>
            <person name="Kiss E."/>
            <person name="Kuo A."/>
            <person name="Drula E."/>
            <person name="Kohler A."/>
            <person name="Sanchez-Garcia M."/>
            <person name="Morin E."/>
            <person name="Andreopoulos B."/>
            <person name="Barry K.W."/>
            <person name="Bonito G."/>
            <person name="Buee M."/>
            <person name="Carver A."/>
            <person name="Chen C."/>
            <person name="Cichocki N."/>
            <person name="Clum A."/>
            <person name="Culley D."/>
            <person name="Crous P.W."/>
            <person name="Fauchery L."/>
            <person name="Girlanda M."/>
            <person name="Hayes R.D."/>
            <person name="Keri Z."/>
            <person name="LaButti K."/>
            <person name="Lipzen A."/>
            <person name="Lombard V."/>
            <person name="Magnuson J."/>
            <person name="Maillard F."/>
            <person name="Murat C."/>
            <person name="Nolan M."/>
            <person name="Ohm R.A."/>
            <person name="Pangilinan J."/>
            <person name="Pereira M.F."/>
            <person name="Perotto S."/>
            <person name="Peter M."/>
            <person name="Pfister S."/>
            <person name="Riley R."/>
            <person name="Sitrit Y."/>
            <person name="Stielow J.B."/>
            <person name="Szollosi G."/>
            <person name="Zifcakova L."/>
            <person name="Stursova M."/>
            <person name="Spatafora J.W."/>
            <person name="Tedersoo L."/>
            <person name="Vaario L.M."/>
            <person name="Yamada A."/>
            <person name="Yan M."/>
            <person name="Wang P."/>
            <person name="Xu J."/>
            <person name="Bruns T."/>
            <person name="Baldrian P."/>
            <person name="Vilgalys R."/>
            <person name="Dunand C."/>
            <person name="Henrissat B."/>
            <person name="Grigoriev I.V."/>
            <person name="Hibbett D."/>
            <person name="Nagy L.G."/>
            <person name="Martin F.M."/>
        </authorList>
    </citation>
    <scope>NUCLEOTIDE SEQUENCE</scope>
    <source>
        <strain evidence="7">UH-Tt-Lm1</strain>
    </source>
</reference>
<evidence type="ECO:0000256" key="4">
    <source>
        <dbReference type="ARBA" id="ARBA00023157"/>
    </source>
</evidence>
<keyword evidence="4" id="KW-1015">Disulfide bond</keyword>
<evidence type="ECO:0000256" key="3">
    <source>
        <dbReference type="ARBA" id="ARBA00022801"/>
    </source>
</evidence>
<reference evidence="7" key="2">
    <citation type="submission" date="2020-11" db="EMBL/GenBank/DDBJ databases">
        <authorList>
            <consortium name="DOE Joint Genome Institute"/>
            <person name="Kuo A."/>
            <person name="Miyauchi S."/>
            <person name="Kiss E."/>
            <person name="Drula E."/>
            <person name="Kohler A."/>
            <person name="Sanchez-Garcia M."/>
            <person name="Andreopoulos B."/>
            <person name="Barry K.W."/>
            <person name="Bonito G."/>
            <person name="Buee M."/>
            <person name="Carver A."/>
            <person name="Chen C."/>
            <person name="Cichocki N."/>
            <person name="Clum A."/>
            <person name="Culley D."/>
            <person name="Crous P.W."/>
            <person name="Fauchery L."/>
            <person name="Girlanda M."/>
            <person name="Hayes R."/>
            <person name="Keri Z."/>
            <person name="Labutti K."/>
            <person name="Lipzen A."/>
            <person name="Lombard V."/>
            <person name="Magnuson J."/>
            <person name="Maillard F."/>
            <person name="Morin E."/>
            <person name="Murat C."/>
            <person name="Nolan M."/>
            <person name="Ohm R."/>
            <person name="Pangilinan J."/>
            <person name="Pereira M."/>
            <person name="Perotto S."/>
            <person name="Peter M."/>
            <person name="Riley R."/>
            <person name="Sitrit Y."/>
            <person name="Stielow B."/>
            <person name="Szollosi G."/>
            <person name="Zifcakova L."/>
            <person name="Stursova M."/>
            <person name="Spatafora J.W."/>
            <person name="Tedersoo L."/>
            <person name="Vaario L.-M."/>
            <person name="Yamada A."/>
            <person name="Yan M."/>
            <person name="Wang P."/>
            <person name="Xu J."/>
            <person name="Bruns T."/>
            <person name="Baldrian P."/>
            <person name="Vilgalys R."/>
            <person name="Henrissat B."/>
            <person name="Grigoriev I.V."/>
            <person name="Hibbett D."/>
            <person name="Nagy L.G."/>
            <person name="Martin F.M."/>
        </authorList>
    </citation>
    <scope>NUCLEOTIDE SEQUENCE</scope>
    <source>
        <strain evidence="7">UH-Tt-Lm1</strain>
    </source>
</reference>
<protein>
    <submittedName>
        <fullName evidence="7">Ribonuclease T1</fullName>
    </submittedName>
</protein>
<dbReference type="GO" id="GO:0016787">
    <property type="term" value="F:hydrolase activity"/>
    <property type="evidence" value="ECO:0007669"/>
    <property type="project" value="UniProtKB-KW"/>
</dbReference>
<feature type="chain" id="PRO_5040450022" evidence="6">
    <location>
        <begin position="19"/>
        <end position="124"/>
    </location>
</feature>
<dbReference type="Pfam" id="PF00545">
    <property type="entry name" value="Ribonuclease"/>
    <property type="match status" value="1"/>
</dbReference>
<dbReference type="GO" id="GO:0004521">
    <property type="term" value="F:RNA endonuclease activity"/>
    <property type="evidence" value="ECO:0007669"/>
    <property type="project" value="InterPro"/>
</dbReference>
<name>A0A9P6HML4_9AGAM</name>
<feature type="signal peptide" evidence="6">
    <location>
        <begin position="1"/>
        <end position="18"/>
    </location>
</feature>
<dbReference type="GO" id="GO:0003723">
    <property type="term" value="F:RNA binding"/>
    <property type="evidence" value="ECO:0007669"/>
    <property type="project" value="InterPro"/>
</dbReference>
<keyword evidence="2" id="KW-0255">Endonuclease</keyword>
<evidence type="ECO:0000256" key="1">
    <source>
        <dbReference type="ARBA" id="ARBA00022722"/>
    </source>
</evidence>
<gene>
    <name evidence="7" type="ORF">BJ322DRAFT_400320</name>
</gene>
<dbReference type="AlphaFoldDB" id="A0A9P6HML4"/>
<dbReference type="Proteomes" id="UP000736335">
    <property type="component" value="Unassembled WGS sequence"/>
</dbReference>
<keyword evidence="3" id="KW-0378">Hydrolase</keyword>
<keyword evidence="1" id="KW-0540">Nuclease</keyword>
<accession>A0A9P6HML4</accession>
<evidence type="ECO:0000313" key="8">
    <source>
        <dbReference type="Proteomes" id="UP000736335"/>
    </source>
</evidence>
<dbReference type="InterPro" id="IPR016191">
    <property type="entry name" value="Ribonuclease/ribotoxin"/>
</dbReference>
<dbReference type="Gene3D" id="3.10.450.30">
    <property type="entry name" value="Microbial ribonucleases"/>
    <property type="match status" value="1"/>
</dbReference>
<dbReference type="OrthoDB" id="5425539at2759"/>
<evidence type="ECO:0000313" key="7">
    <source>
        <dbReference type="EMBL" id="KAF9790604.1"/>
    </source>
</evidence>
<keyword evidence="6" id="KW-0732">Signal</keyword>
<dbReference type="SUPFAM" id="SSF53933">
    <property type="entry name" value="Microbial ribonucleases"/>
    <property type="match status" value="1"/>
</dbReference>
<dbReference type="InterPro" id="IPR000026">
    <property type="entry name" value="N1-like"/>
</dbReference>
<proteinExistence type="predicted"/>
<organism evidence="7 8">
    <name type="scientific">Thelephora terrestris</name>
    <dbReference type="NCBI Taxonomy" id="56493"/>
    <lineage>
        <taxon>Eukaryota</taxon>
        <taxon>Fungi</taxon>
        <taxon>Dikarya</taxon>
        <taxon>Basidiomycota</taxon>
        <taxon>Agaricomycotina</taxon>
        <taxon>Agaricomycetes</taxon>
        <taxon>Thelephorales</taxon>
        <taxon>Thelephoraceae</taxon>
        <taxon>Thelephora</taxon>
    </lineage>
</organism>
<dbReference type="PANTHER" id="PTHR42104">
    <property type="entry name" value="EXTRACELLULAR GUANYL-SPECIFIC RIBONUCLEASE RNTA (AFU_ORTHOLOGUE AFUA_4G03230)"/>
    <property type="match status" value="1"/>
</dbReference>
<sequence length="124" mass="12965">MQFRLIALLTLAIASVNGAAHHKRSGTCTCASRSYAGSDTQDAIDQAGSGPYRGYPHQYNNYEGFTFSCGGSTFYEFPILASGAPFDGSTSPGPDRVVFDNSGGFCGCITHTGASGNKFLQCAS</sequence>
<evidence type="ECO:0000256" key="2">
    <source>
        <dbReference type="ARBA" id="ARBA00022759"/>
    </source>
</evidence>
<dbReference type="PANTHER" id="PTHR42104:SF2">
    <property type="entry name" value="GUANYL-SPECIFIC RIBONUCLEASE, PUTATIVE (AFU_ORTHOLOGUE AFUA_4G01200)-RELATED"/>
    <property type="match status" value="1"/>
</dbReference>